<gene>
    <name evidence="1" type="ORF">PFICI_00162</name>
</gene>
<dbReference type="OMA" id="EWARVAC"/>
<dbReference type="eggNOG" id="ENOG502RUI6">
    <property type="taxonomic scope" value="Eukaryota"/>
</dbReference>
<organism evidence="1 2">
    <name type="scientific">Pestalotiopsis fici (strain W106-1 / CGMCC3.15140)</name>
    <dbReference type="NCBI Taxonomy" id="1229662"/>
    <lineage>
        <taxon>Eukaryota</taxon>
        <taxon>Fungi</taxon>
        <taxon>Dikarya</taxon>
        <taxon>Ascomycota</taxon>
        <taxon>Pezizomycotina</taxon>
        <taxon>Sordariomycetes</taxon>
        <taxon>Xylariomycetidae</taxon>
        <taxon>Amphisphaeriales</taxon>
        <taxon>Sporocadaceae</taxon>
        <taxon>Pestalotiopsis</taxon>
    </lineage>
</organism>
<dbReference type="KEGG" id="pfy:PFICI_00162"/>
<dbReference type="OrthoDB" id="4424523at2759"/>
<dbReference type="HOGENOM" id="CLU_072615_0_0_1"/>
<reference evidence="2" key="1">
    <citation type="journal article" date="2015" name="BMC Genomics">
        <title>Genomic and transcriptomic analysis of the endophytic fungus Pestalotiopsis fici reveals its lifestyle and high potential for synthesis of natural products.</title>
        <authorList>
            <person name="Wang X."/>
            <person name="Zhang X."/>
            <person name="Liu L."/>
            <person name="Xiang M."/>
            <person name="Wang W."/>
            <person name="Sun X."/>
            <person name="Che Y."/>
            <person name="Guo L."/>
            <person name="Liu G."/>
            <person name="Guo L."/>
            <person name="Wang C."/>
            <person name="Yin W.B."/>
            <person name="Stadler M."/>
            <person name="Zhang X."/>
            <person name="Liu X."/>
        </authorList>
    </citation>
    <scope>NUCLEOTIDE SEQUENCE [LARGE SCALE GENOMIC DNA]</scope>
    <source>
        <strain evidence="2">W106-1 / CGMCC3.15140</strain>
    </source>
</reference>
<proteinExistence type="predicted"/>
<evidence type="ECO:0000313" key="2">
    <source>
        <dbReference type="Proteomes" id="UP000030651"/>
    </source>
</evidence>
<dbReference type="InParanoid" id="W3XJY5"/>
<sequence length="291" mass="33955">MALPLRSPGLRAKIQLPPSVITRVGRASRSAAFYQSTARLRHRQERRPEILRLARTRCSFHSLTYRRDSAKVQSATNPQNTGELSTEGMVQWLLDNHGDAKWGWVIYRCTYKPELEDRWQQFKRLLEENIREDIAASDAPQIADSLDWPIIEDPELEGASHEALRRRWREWVRKEKPNVNTEDYAWDRSSRHTYFIQVDDEGLRSVLYDPHDPGDPNNQMRLNSGYVSLVKGWKNPLSPEEATNEFGDIEDNEDWMHICADMVAPYFYVEVDDPESWYTFYSPPPGGVCIW</sequence>
<evidence type="ECO:0000313" key="1">
    <source>
        <dbReference type="EMBL" id="ETS86334.1"/>
    </source>
</evidence>
<keyword evidence="2" id="KW-1185">Reference proteome</keyword>
<dbReference type="Proteomes" id="UP000030651">
    <property type="component" value="Unassembled WGS sequence"/>
</dbReference>
<dbReference type="RefSeq" id="XP_007826934.1">
    <property type="nucleotide sequence ID" value="XM_007828743.1"/>
</dbReference>
<dbReference type="GeneID" id="19265175"/>
<protein>
    <submittedName>
        <fullName evidence="1">Uncharacterized protein</fullName>
    </submittedName>
</protein>
<dbReference type="EMBL" id="KI912109">
    <property type="protein sequence ID" value="ETS86334.1"/>
    <property type="molecule type" value="Genomic_DNA"/>
</dbReference>
<dbReference type="AlphaFoldDB" id="W3XJY5"/>
<name>W3XJY5_PESFW</name>
<accession>W3XJY5</accession>